<dbReference type="Pfam" id="PF12611">
    <property type="entry name" value="Flagellar_put"/>
    <property type="match status" value="1"/>
</dbReference>
<evidence type="ECO:0000256" key="1">
    <source>
        <dbReference type="SAM" id="MobiDB-lite"/>
    </source>
</evidence>
<dbReference type="Proteomes" id="UP001597178">
    <property type="component" value="Unassembled WGS sequence"/>
</dbReference>
<feature type="compositionally biased region" description="Polar residues" evidence="1">
    <location>
        <begin position="1"/>
        <end position="19"/>
    </location>
</feature>
<keyword evidence="2" id="KW-0969">Cilium</keyword>
<protein>
    <submittedName>
        <fullName evidence="2">TIGR02530 family flagellar biosynthesis protein</fullName>
    </submittedName>
</protein>
<proteinExistence type="predicted"/>
<accession>A0ABW3ZR96</accession>
<dbReference type="InterPro" id="IPR013367">
    <property type="entry name" value="Flagellar_put"/>
</dbReference>
<dbReference type="RefSeq" id="WP_382397056.1">
    <property type="nucleotide sequence ID" value="NZ_JBHTNH010000002.1"/>
</dbReference>
<keyword evidence="2" id="KW-0282">Flagellum</keyword>
<name>A0ABW3ZR96_9BACI</name>
<feature type="region of interest" description="Disordered" evidence="1">
    <location>
        <begin position="1"/>
        <end position="25"/>
    </location>
</feature>
<reference evidence="3" key="1">
    <citation type="journal article" date="2019" name="Int. J. Syst. Evol. Microbiol.">
        <title>The Global Catalogue of Microorganisms (GCM) 10K type strain sequencing project: providing services to taxonomists for standard genome sequencing and annotation.</title>
        <authorList>
            <consortium name="The Broad Institute Genomics Platform"/>
            <consortium name="The Broad Institute Genome Sequencing Center for Infectious Disease"/>
            <person name="Wu L."/>
            <person name="Ma J."/>
        </authorList>
    </citation>
    <scope>NUCLEOTIDE SEQUENCE [LARGE SCALE GENOMIC DNA]</scope>
    <source>
        <strain evidence="3">CCUG 54822</strain>
    </source>
</reference>
<evidence type="ECO:0000313" key="2">
    <source>
        <dbReference type="EMBL" id="MFD1360343.1"/>
    </source>
</evidence>
<comment type="caution">
    <text evidence="2">The sequence shown here is derived from an EMBL/GenBank/DDBJ whole genome shotgun (WGS) entry which is preliminary data.</text>
</comment>
<evidence type="ECO:0000313" key="3">
    <source>
        <dbReference type="Proteomes" id="UP001597178"/>
    </source>
</evidence>
<keyword evidence="2" id="KW-0966">Cell projection</keyword>
<sequence length="136" mass="15148">MDHRIQQLQQHHLMPQSTVKKPAHHKSKINFKDVLANVQDVKISKHAERRLNERNITINESQWQTISEKMTEAKQKGVTDSLVLTDQAALLVSAKNNTVITAMNKAEAASKIFTNINGTILIDEQAGPDGEAEAVD</sequence>
<gene>
    <name evidence="2" type="ORF">ACFQ4A_01465</name>
</gene>
<dbReference type="EMBL" id="JBHTNH010000002">
    <property type="protein sequence ID" value="MFD1360343.1"/>
    <property type="molecule type" value="Genomic_DNA"/>
</dbReference>
<keyword evidence="3" id="KW-1185">Reference proteome</keyword>
<dbReference type="NCBIfam" id="TIGR02530">
    <property type="entry name" value="flg_new"/>
    <property type="match status" value="1"/>
</dbReference>
<organism evidence="2 3">
    <name type="scientific">Lentibacillus salinarum</name>
    <dbReference type="NCBI Taxonomy" id="446820"/>
    <lineage>
        <taxon>Bacteria</taxon>
        <taxon>Bacillati</taxon>
        <taxon>Bacillota</taxon>
        <taxon>Bacilli</taxon>
        <taxon>Bacillales</taxon>
        <taxon>Bacillaceae</taxon>
        <taxon>Lentibacillus</taxon>
    </lineage>
</organism>